<comment type="caution">
    <text evidence="1">The sequence shown here is derived from an EMBL/GenBank/DDBJ whole genome shotgun (WGS) entry which is preliminary data.</text>
</comment>
<dbReference type="Proteomes" id="UP000315423">
    <property type="component" value="Unassembled WGS sequence"/>
</dbReference>
<keyword evidence="1" id="KW-0067">ATP-binding</keyword>
<name>A0AC61S9W6_9EURY</name>
<reference evidence="1" key="1">
    <citation type="submission" date="2018-09" db="EMBL/GenBank/DDBJ databases">
        <title>A genomic encyclopedia of anaerobic methanotrophic archaea.</title>
        <authorList>
            <person name="Skennerton C.T."/>
            <person name="Chadwick G.L."/>
            <person name="Laso-Perez R."/>
            <person name="Leu A.O."/>
            <person name="Speth D.R."/>
            <person name="Yu H."/>
            <person name="Morgan-Lang C."/>
            <person name="Hatzenpichler R."/>
            <person name="Goudeau D."/>
            <person name="Malmstrom R."/>
            <person name="Woyke T."/>
            <person name="Hallam S."/>
            <person name="Tyson G.W."/>
            <person name="Wegener G."/>
            <person name="Boetius A."/>
            <person name="Orphan V.J."/>
        </authorList>
    </citation>
    <scope>NUCLEOTIDE SEQUENCE</scope>
    <source>
        <strain evidence="1">CONS3730D10UFb2</strain>
    </source>
</reference>
<organism evidence="1 2">
    <name type="scientific">Candidatus Methanomarinus sp</name>
    <dbReference type="NCBI Taxonomy" id="3386244"/>
    <lineage>
        <taxon>Archaea</taxon>
        <taxon>Methanobacteriati</taxon>
        <taxon>Methanobacteriota</taxon>
        <taxon>Stenosarchaea group</taxon>
        <taxon>Methanomicrobia</taxon>
        <taxon>Methanosarcinales</taxon>
        <taxon>ANME-2 cluster</taxon>
        <taxon>Candidatus Methanocomedenaceae</taxon>
        <taxon>Candidatus Methanomarinus</taxon>
    </lineage>
</organism>
<dbReference type="EMBL" id="QYBA01000187">
    <property type="protein sequence ID" value="TKY91486.1"/>
    <property type="molecule type" value="Genomic_DNA"/>
</dbReference>
<gene>
    <name evidence="1" type="ORF">C5S46_05580</name>
</gene>
<keyword evidence="1" id="KW-0547">Nucleotide-binding</keyword>
<sequence>DERNYSFLFLGSYIGLMKHLFKDYKTPLFGRLDALFNLKPLQYDVCKDILMDLEISTFVEIYSIFGGVPKYYELLENVNDRKLMNIISEQFLDIGAPLLDEGTNILISEFGTQYRIYFSIIEAIASGASTLNDISNRTGIKNTSLGPYMSDLINEYEILVRKVPVNEKASKSKKGRYFIKYNFFKFWFRFIHKNRGFIESGRPEYVLSKIESELDQYIGPVFENICVEFLYRSNDEKKLQFVFRNIGSWWNRKGDEIDIVALNDDTKDILMGECKWNNRKMDVDILTKLKDKKNLIKWNLNARTEHYCLFSKSGFSKRLHDVAEDEDILLFTLDDLSK</sequence>
<feature type="non-terminal residue" evidence="1">
    <location>
        <position position="1"/>
    </location>
</feature>
<protein>
    <submittedName>
        <fullName evidence="1">ATP-binding protein</fullName>
    </submittedName>
</protein>
<proteinExistence type="predicted"/>
<evidence type="ECO:0000313" key="1">
    <source>
        <dbReference type="EMBL" id="TKY91486.1"/>
    </source>
</evidence>
<accession>A0AC61S9W6</accession>
<evidence type="ECO:0000313" key="2">
    <source>
        <dbReference type="Proteomes" id="UP000315423"/>
    </source>
</evidence>